<gene>
    <name evidence="2" type="ORF">KUDE01_005812</name>
</gene>
<dbReference type="AlphaFoldDB" id="A0AAD9CKF2"/>
<proteinExistence type="predicted"/>
<keyword evidence="3" id="KW-1185">Reference proteome</keyword>
<name>A0AAD9CKF2_DISEL</name>
<evidence type="ECO:0000313" key="2">
    <source>
        <dbReference type="EMBL" id="KAK1902852.1"/>
    </source>
</evidence>
<organism evidence="2 3">
    <name type="scientific">Dissostichus eleginoides</name>
    <name type="common">Patagonian toothfish</name>
    <name type="synonym">Dissostichus amissus</name>
    <dbReference type="NCBI Taxonomy" id="100907"/>
    <lineage>
        <taxon>Eukaryota</taxon>
        <taxon>Metazoa</taxon>
        <taxon>Chordata</taxon>
        <taxon>Craniata</taxon>
        <taxon>Vertebrata</taxon>
        <taxon>Euteleostomi</taxon>
        <taxon>Actinopterygii</taxon>
        <taxon>Neopterygii</taxon>
        <taxon>Teleostei</taxon>
        <taxon>Neoteleostei</taxon>
        <taxon>Acanthomorphata</taxon>
        <taxon>Eupercaria</taxon>
        <taxon>Perciformes</taxon>
        <taxon>Notothenioidei</taxon>
        <taxon>Nototheniidae</taxon>
        <taxon>Dissostichus</taxon>
    </lineage>
</organism>
<accession>A0AAD9CKF2</accession>
<evidence type="ECO:0000313" key="3">
    <source>
        <dbReference type="Proteomes" id="UP001228049"/>
    </source>
</evidence>
<sequence>MIKCWTTGEAFVSERNEEEEEEEEETLLHEESEAVDSVMENQRDQRGEEKRAARKGALLPGRIARCSGVSPVLR</sequence>
<feature type="compositionally biased region" description="Acidic residues" evidence="1">
    <location>
        <begin position="16"/>
        <end position="25"/>
    </location>
</feature>
<feature type="compositionally biased region" description="Basic and acidic residues" evidence="1">
    <location>
        <begin position="41"/>
        <end position="51"/>
    </location>
</feature>
<comment type="caution">
    <text evidence="2">The sequence shown here is derived from an EMBL/GenBank/DDBJ whole genome shotgun (WGS) entry which is preliminary data.</text>
</comment>
<protein>
    <submittedName>
        <fullName evidence="2">Protein ssh4</fullName>
    </submittedName>
</protein>
<evidence type="ECO:0000256" key="1">
    <source>
        <dbReference type="SAM" id="MobiDB-lite"/>
    </source>
</evidence>
<feature type="region of interest" description="Disordered" evidence="1">
    <location>
        <begin position="1"/>
        <end position="57"/>
    </location>
</feature>
<dbReference type="Proteomes" id="UP001228049">
    <property type="component" value="Unassembled WGS sequence"/>
</dbReference>
<reference evidence="2" key="1">
    <citation type="submission" date="2023-04" db="EMBL/GenBank/DDBJ databases">
        <title>Chromosome-level genome of Chaenocephalus aceratus.</title>
        <authorList>
            <person name="Park H."/>
        </authorList>
    </citation>
    <scope>NUCLEOTIDE SEQUENCE</scope>
    <source>
        <strain evidence="2">DE</strain>
        <tissue evidence="2">Muscle</tissue>
    </source>
</reference>
<dbReference type="EMBL" id="JASDAP010000005">
    <property type="protein sequence ID" value="KAK1902852.1"/>
    <property type="molecule type" value="Genomic_DNA"/>
</dbReference>